<keyword evidence="1" id="KW-0472">Membrane</keyword>
<keyword evidence="1" id="KW-0812">Transmembrane</keyword>
<keyword evidence="1" id="KW-1133">Transmembrane helix</keyword>
<evidence type="ECO:0000313" key="2">
    <source>
        <dbReference type="EMBL" id="QWM90292.1"/>
    </source>
</evidence>
<accession>A0AAE7S169</accession>
<dbReference type="KEGG" id="vg:75690796"/>
<feature type="transmembrane region" description="Helical" evidence="1">
    <location>
        <begin position="20"/>
        <end position="41"/>
    </location>
</feature>
<evidence type="ECO:0000256" key="1">
    <source>
        <dbReference type="SAM" id="Phobius"/>
    </source>
</evidence>
<keyword evidence="3" id="KW-1185">Reference proteome</keyword>
<reference evidence="2 3" key="1">
    <citation type="submission" date="2021-04" db="EMBL/GenBank/DDBJ databases">
        <authorList>
            <person name="Shkoporov A.N."/>
            <person name="Stockdale S.R."/>
            <person name="Guerin E."/>
            <person name="Ross R.P."/>
            <person name="Hill C."/>
        </authorList>
    </citation>
    <scope>NUCLEOTIDE SEQUENCE [LARGE SCALE GENOMIC DNA]</scope>
    <source>
        <strain evidence="3">cr25_1</strain>
    </source>
</reference>
<proteinExistence type="predicted"/>
<dbReference type="Proteomes" id="UP000827441">
    <property type="component" value="Segment"/>
</dbReference>
<name>A0AAE7S169_9CAUD</name>
<gene>
    <name evidence="2" type="primary">gp_23225</name>
</gene>
<evidence type="ECO:0000313" key="3">
    <source>
        <dbReference type="Proteomes" id="UP000827441"/>
    </source>
</evidence>
<sequence>MKKTFVTQKEIKRHIRRRAALEKIFYIISFFVAPFVFYIAARHKYLFNDVDDDELQLYLDAERRYAIVTIIWLLSIIAILLLIVVVKI</sequence>
<dbReference type="GeneID" id="75690796"/>
<organism evidence="2 3">
    <name type="scientific">uncultured phage cr25_1</name>
    <dbReference type="NCBI Taxonomy" id="2986395"/>
    <lineage>
        <taxon>Viruses</taxon>
        <taxon>Duplodnaviria</taxon>
        <taxon>Heunggongvirae</taxon>
        <taxon>Uroviricota</taxon>
        <taxon>Caudoviricetes</taxon>
        <taxon>Crassvirales</taxon>
        <taxon>Crevaviridae</taxon>
        <taxon>Coarsevirinae</taxon>
        <taxon>Junduvirus</taxon>
        <taxon>Junduvirus copri</taxon>
    </lineage>
</organism>
<feature type="transmembrane region" description="Helical" evidence="1">
    <location>
        <begin position="65"/>
        <end position="86"/>
    </location>
</feature>
<dbReference type="RefSeq" id="YP_010359864.1">
    <property type="nucleotide sequence ID" value="NC_062777.1"/>
</dbReference>
<protein>
    <submittedName>
        <fullName evidence="2">Uncharacterized protein</fullName>
    </submittedName>
</protein>
<dbReference type="EMBL" id="MZ130487">
    <property type="protein sequence ID" value="QWM90292.1"/>
    <property type="molecule type" value="Genomic_DNA"/>
</dbReference>